<dbReference type="PANTHER" id="PTHR30329">
    <property type="entry name" value="STATOR ELEMENT OF FLAGELLAR MOTOR COMPLEX"/>
    <property type="match status" value="1"/>
</dbReference>
<organism evidence="13 14">
    <name type="scientific">Silvimonas iriomotensis</name>
    <dbReference type="NCBI Taxonomy" id="449662"/>
    <lineage>
        <taxon>Bacteria</taxon>
        <taxon>Pseudomonadati</taxon>
        <taxon>Pseudomonadota</taxon>
        <taxon>Betaproteobacteria</taxon>
        <taxon>Neisseriales</taxon>
        <taxon>Chitinibacteraceae</taxon>
        <taxon>Silvimonas</taxon>
    </lineage>
</organism>
<dbReference type="Gene3D" id="2.40.160.20">
    <property type="match status" value="1"/>
</dbReference>
<protein>
    <submittedName>
        <fullName evidence="13">Porin OmpA</fullName>
    </submittedName>
</protein>
<evidence type="ECO:0000256" key="8">
    <source>
        <dbReference type="ARBA" id="ARBA00023136"/>
    </source>
</evidence>
<dbReference type="Proteomes" id="UP000637267">
    <property type="component" value="Unassembled WGS sequence"/>
</dbReference>
<dbReference type="Pfam" id="PF13505">
    <property type="entry name" value="OMP_b-brl"/>
    <property type="match status" value="1"/>
</dbReference>
<evidence type="ECO:0000256" key="10">
    <source>
        <dbReference type="PROSITE-ProRule" id="PRU00473"/>
    </source>
</evidence>
<evidence type="ECO:0000256" key="7">
    <source>
        <dbReference type="ARBA" id="ARBA00023114"/>
    </source>
</evidence>
<dbReference type="EMBL" id="BMLX01000001">
    <property type="protein sequence ID" value="GGP19438.1"/>
    <property type="molecule type" value="Genomic_DNA"/>
</dbReference>
<evidence type="ECO:0000313" key="14">
    <source>
        <dbReference type="Proteomes" id="UP000637267"/>
    </source>
</evidence>
<sequence length="354" mass="38424">MKSKQIKLLAIASLLASVYAIGADNFSGFYIGGKAGANQMDFTGKIRPDTTESLTVGVEAGYNYVFSNNFVLGANIFGDYVDRKAATTMANYGNFGADIWGADLRLGYQIDNLMPYAKIGYAHYKGTDVISDFSDNTWHAGLGAEYKIAPNWGITGEWTVMHPEHDGTKIKSNSFMLGLNYHFGAKAAPAPVVATPTPRVEPVVASPEPIKATVVPPKPPMETRHFSLKSDVLFDFGKATLKPQGRDELNKLYEQVGNINVQDGQAIVVGYTDRMGSDKYNTQLGYDRARAVGNYLISRGAPADRIQIHSMGKARPVTGNTCDGIKNRDRLVACLAPDRRVEIDVQGTQTAAGQ</sequence>
<comment type="caution">
    <text evidence="13">The sequence shown here is derived from an EMBL/GenBank/DDBJ whole genome shotgun (WGS) entry which is preliminary data.</text>
</comment>
<keyword evidence="3" id="KW-1134">Transmembrane beta strand</keyword>
<keyword evidence="14" id="KW-1185">Reference proteome</keyword>
<keyword evidence="5 11" id="KW-0732">Signal</keyword>
<dbReference type="CDD" id="cd07185">
    <property type="entry name" value="OmpA_C-like"/>
    <property type="match status" value="1"/>
</dbReference>
<evidence type="ECO:0000256" key="11">
    <source>
        <dbReference type="SAM" id="SignalP"/>
    </source>
</evidence>
<evidence type="ECO:0000259" key="12">
    <source>
        <dbReference type="PROSITE" id="PS51123"/>
    </source>
</evidence>
<gene>
    <name evidence="13" type="ORF">GCM10010970_10610</name>
</gene>
<evidence type="ECO:0000256" key="3">
    <source>
        <dbReference type="ARBA" id="ARBA00022452"/>
    </source>
</evidence>
<dbReference type="SUPFAM" id="SSF103088">
    <property type="entry name" value="OmpA-like"/>
    <property type="match status" value="1"/>
</dbReference>
<dbReference type="InterPro" id="IPR011250">
    <property type="entry name" value="OMP/PagP_B-barrel"/>
</dbReference>
<feature type="chain" id="PRO_5046575535" evidence="11">
    <location>
        <begin position="23"/>
        <end position="354"/>
    </location>
</feature>
<name>A0ABQ2P6I6_9NEIS</name>
<reference evidence="14" key="1">
    <citation type="journal article" date="2019" name="Int. J. Syst. Evol. Microbiol.">
        <title>The Global Catalogue of Microorganisms (GCM) 10K type strain sequencing project: providing services to taxonomists for standard genome sequencing and annotation.</title>
        <authorList>
            <consortium name="The Broad Institute Genomics Platform"/>
            <consortium name="The Broad Institute Genome Sequencing Center for Infectious Disease"/>
            <person name="Wu L."/>
            <person name="Ma J."/>
        </authorList>
    </citation>
    <scope>NUCLEOTIDE SEQUENCE [LARGE SCALE GENOMIC DNA]</scope>
    <source>
        <strain evidence="14">CGMCC 1.8859</strain>
    </source>
</reference>
<feature type="signal peptide" evidence="11">
    <location>
        <begin position="1"/>
        <end position="22"/>
    </location>
</feature>
<evidence type="ECO:0000256" key="1">
    <source>
        <dbReference type="ARBA" id="ARBA00004571"/>
    </source>
</evidence>
<dbReference type="InterPro" id="IPR006664">
    <property type="entry name" value="OMP_bac"/>
</dbReference>
<evidence type="ECO:0000256" key="4">
    <source>
        <dbReference type="ARBA" id="ARBA00022692"/>
    </source>
</evidence>
<dbReference type="Gene3D" id="3.30.1330.60">
    <property type="entry name" value="OmpA-like domain"/>
    <property type="match status" value="1"/>
</dbReference>
<keyword evidence="8 10" id="KW-0472">Membrane</keyword>
<accession>A0ABQ2P6I6</accession>
<dbReference type="InterPro" id="IPR050330">
    <property type="entry name" value="Bact_OuterMem_StrucFunc"/>
</dbReference>
<keyword evidence="2" id="KW-0813">Transport</keyword>
<dbReference type="InterPro" id="IPR006665">
    <property type="entry name" value="OmpA-like"/>
</dbReference>
<keyword evidence="4" id="KW-0812">Transmembrane</keyword>
<dbReference type="PROSITE" id="PS51123">
    <property type="entry name" value="OMPA_2"/>
    <property type="match status" value="1"/>
</dbReference>
<dbReference type="SUPFAM" id="SSF56925">
    <property type="entry name" value="OMPA-like"/>
    <property type="match status" value="1"/>
</dbReference>
<comment type="subcellular location">
    <subcellularLocation>
        <location evidence="1">Cell outer membrane</location>
        <topology evidence="1">Multi-pass membrane protein</topology>
    </subcellularLocation>
</comment>
<keyword evidence="6" id="KW-0406">Ion transport</keyword>
<keyword evidence="9" id="KW-0998">Cell outer membrane</keyword>
<evidence type="ECO:0000256" key="9">
    <source>
        <dbReference type="ARBA" id="ARBA00023237"/>
    </source>
</evidence>
<dbReference type="RefSeq" id="WP_188703051.1">
    <property type="nucleotide sequence ID" value="NZ_BMLX01000001.1"/>
</dbReference>
<evidence type="ECO:0000313" key="13">
    <source>
        <dbReference type="EMBL" id="GGP19438.1"/>
    </source>
</evidence>
<dbReference type="PRINTS" id="PR01021">
    <property type="entry name" value="OMPADOMAIN"/>
</dbReference>
<evidence type="ECO:0000256" key="6">
    <source>
        <dbReference type="ARBA" id="ARBA00023065"/>
    </source>
</evidence>
<dbReference type="PANTHER" id="PTHR30329:SF21">
    <property type="entry name" value="LIPOPROTEIN YIAD-RELATED"/>
    <property type="match status" value="1"/>
</dbReference>
<dbReference type="Pfam" id="PF00691">
    <property type="entry name" value="OmpA"/>
    <property type="match status" value="1"/>
</dbReference>
<proteinExistence type="predicted"/>
<keyword evidence="7" id="KW-0626">Porin</keyword>
<feature type="domain" description="OmpA-like" evidence="12">
    <location>
        <begin position="221"/>
        <end position="349"/>
    </location>
</feature>
<evidence type="ECO:0000256" key="2">
    <source>
        <dbReference type="ARBA" id="ARBA00022448"/>
    </source>
</evidence>
<dbReference type="InterPro" id="IPR036737">
    <property type="entry name" value="OmpA-like_sf"/>
</dbReference>
<dbReference type="InterPro" id="IPR027385">
    <property type="entry name" value="Beta-barrel_OMP"/>
</dbReference>
<evidence type="ECO:0000256" key="5">
    <source>
        <dbReference type="ARBA" id="ARBA00022729"/>
    </source>
</evidence>